<keyword evidence="3" id="KW-1185">Reference proteome</keyword>
<proteinExistence type="predicted"/>
<comment type="caution">
    <text evidence="2">The sequence shown here is derived from an EMBL/GenBank/DDBJ whole genome shotgun (WGS) entry which is preliminary data.</text>
</comment>
<evidence type="ECO:0000256" key="1">
    <source>
        <dbReference type="SAM" id="MobiDB-lite"/>
    </source>
</evidence>
<name>A0ABD2KDL1_HETSC</name>
<protein>
    <submittedName>
        <fullName evidence="2">Uncharacterized protein</fullName>
    </submittedName>
</protein>
<sequence>MATTTNSSSTTVAATNWSSSTSSRCSNVSGSYRFFLLLLLFLVASMMLEIAQADVCQCGPRCASYKHELHCSRCCTSVMKRSVPFLNYPAEQLEARIPKLQYIDDVDQQRHQLSDEEEGLFVGQIGTFVGQKVPTQDGIIVGGIVVEPHQQAEIAPEAMLKLDDTERQAVRRNEHRRLGHLLRGKRHLQAMPSSSMAQLQEKQLYALSPRRRR</sequence>
<evidence type="ECO:0000313" key="2">
    <source>
        <dbReference type="EMBL" id="KAL3100948.1"/>
    </source>
</evidence>
<dbReference type="EMBL" id="JBICCN010000027">
    <property type="protein sequence ID" value="KAL3100948.1"/>
    <property type="molecule type" value="Genomic_DNA"/>
</dbReference>
<feature type="compositionally biased region" description="Polar residues" evidence="1">
    <location>
        <begin position="191"/>
        <end position="201"/>
    </location>
</feature>
<feature type="region of interest" description="Disordered" evidence="1">
    <location>
        <begin position="191"/>
        <end position="213"/>
    </location>
</feature>
<organism evidence="2 3">
    <name type="scientific">Heterodera schachtii</name>
    <name type="common">Sugarbeet cyst nematode worm</name>
    <name type="synonym">Tylenchus schachtii</name>
    <dbReference type="NCBI Taxonomy" id="97005"/>
    <lineage>
        <taxon>Eukaryota</taxon>
        <taxon>Metazoa</taxon>
        <taxon>Ecdysozoa</taxon>
        <taxon>Nematoda</taxon>
        <taxon>Chromadorea</taxon>
        <taxon>Rhabditida</taxon>
        <taxon>Tylenchina</taxon>
        <taxon>Tylenchomorpha</taxon>
        <taxon>Tylenchoidea</taxon>
        <taxon>Heteroderidae</taxon>
        <taxon>Heteroderinae</taxon>
        <taxon>Heterodera</taxon>
    </lineage>
</organism>
<reference evidence="2 3" key="1">
    <citation type="submission" date="2024-10" db="EMBL/GenBank/DDBJ databases">
        <authorList>
            <person name="Kim D."/>
        </authorList>
    </citation>
    <scope>NUCLEOTIDE SEQUENCE [LARGE SCALE GENOMIC DNA]</scope>
    <source>
        <strain evidence="2">Taebaek</strain>
    </source>
</reference>
<dbReference type="AlphaFoldDB" id="A0ABD2KDL1"/>
<accession>A0ABD2KDL1</accession>
<gene>
    <name evidence="2" type="ORF">niasHS_001408</name>
</gene>
<dbReference type="Proteomes" id="UP001620645">
    <property type="component" value="Unassembled WGS sequence"/>
</dbReference>
<evidence type="ECO:0000313" key="3">
    <source>
        <dbReference type="Proteomes" id="UP001620645"/>
    </source>
</evidence>